<dbReference type="eggNOG" id="COG3179">
    <property type="taxonomic scope" value="Bacteria"/>
</dbReference>
<keyword evidence="3" id="KW-1185">Reference proteome</keyword>
<dbReference type="PANTHER" id="PTHR34408">
    <property type="entry name" value="FAMILY PROTEIN, PUTATIVE-RELATED"/>
    <property type="match status" value="1"/>
</dbReference>
<dbReference type="InterPro" id="IPR023346">
    <property type="entry name" value="Lysozyme-like_dom_sf"/>
</dbReference>
<name>F5RC29_METUF</name>
<dbReference type="GO" id="GO:0016998">
    <property type="term" value="P:cell wall macromolecule catabolic process"/>
    <property type="evidence" value="ECO:0007669"/>
    <property type="project" value="InterPro"/>
</dbReference>
<dbReference type="EMBL" id="AFHG01000044">
    <property type="protein sequence ID" value="EGK71892.1"/>
    <property type="molecule type" value="Genomic_DNA"/>
</dbReference>
<dbReference type="Proteomes" id="UP000005019">
    <property type="component" value="Unassembled WGS sequence"/>
</dbReference>
<dbReference type="RefSeq" id="WP_008060670.1">
    <property type="nucleotide sequence ID" value="NZ_AFHG01000044.1"/>
</dbReference>
<evidence type="ECO:0000259" key="1">
    <source>
        <dbReference type="Pfam" id="PF00182"/>
    </source>
</evidence>
<dbReference type="PANTHER" id="PTHR34408:SF1">
    <property type="entry name" value="GLYCOSYL HYDROLASE FAMILY 19 DOMAIN-CONTAINING PROTEIN HI_1415"/>
    <property type="match status" value="1"/>
</dbReference>
<dbReference type="InterPro" id="IPR000726">
    <property type="entry name" value="Glyco_hydro_19_cat"/>
</dbReference>
<dbReference type="GO" id="GO:0006032">
    <property type="term" value="P:chitin catabolic process"/>
    <property type="evidence" value="ECO:0007669"/>
    <property type="project" value="InterPro"/>
</dbReference>
<dbReference type="GO" id="GO:0004568">
    <property type="term" value="F:chitinase activity"/>
    <property type="evidence" value="ECO:0007669"/>
    <property type="project" value="InterPro"/>
</dbReference>
<feature type="domain" description="Glycoside hydrolase family 19 catalytic" evidence="1">
    <location>
        <begin position="121"/>
        <end position="174"/>
    </location>
</feature>
<dbReference type="STRING" id="1000565.METUNv1_01670"/>
<dbReference type="InterPro" id="IPR052354">
    <property type="entry name" value="Cell_Wall_Dynamics_Protein"/>
</dbReference>
<gene>
    <name evidence="2" type="ORF">METUNv1_01670</name>
</gene>
<evidence type="ECO:0000313" key="3">
    <source>
        <dbReference type="Proteomes" id="UP000005019"/>
    </source>
</evidence>
<dbReference type="SUPFAM" id="SSF53955">
    <property type="entry name" value="Lysozyme-like"/>
    <property type="match status" value="1"/>
</dbReference>
<proteinExistence type="predicted"/>
<dbReference type="AlphaFoldDB" id="F5RC29"/>
<accession>F5RC29</accession>
<reference evidence="2 3" key="1">
    <citation type="journal article" date="2011" name="J. Bacteriol.">
        <title>Genome sequence of Methyloversatilis universalis FAM5T, a methylotrophic representative of the order Rhodocyclales.</title>
        <authorList>
            <person name="Kittichotirat W."/>
            <person name="Good N.M."/>
            <person name="Hall R."/>
            <person name="Bringel F."/>
            <person name="Lajus A."/>
            <person name="Medigue C."/>
            <person name="Smalley N.E."/>
            <person name="Beck D."/>
            <person name="Bumgarner R."/>
            <person name="Vuilleumier S."/>
            <person name="Kalyuzhnaya M.G."/>
        </authorList>
    </citation>
    <scope>NUCLEOTIDE SEQUENCE [LARGE SCALE GENOMIC DNA]</scope>
    <source>
        <strain evidence="3">ATCC BAA-1314 / JCM 13912 / FAM5</strain>
    </source>
</reference>
<organism evidence="2 3">
    <name type="scientific">Methyloversatilis universalis (strain ATCC BAA-1314 / DSM 25237 / JCM 13912 / CCUG 52030 / FAM5)</name>
    <dbReference type="NCBI Taxonomy" id="1000565"/>
    <lineage>
        <taxon>Bacteria</taxon>
        <taxon>Pseudomonadati</taxon>
        <taxon>Pseudomonadota</taxon>
        <taxon>Betaproteobacteria</taxon>
        <taxon>Nitrosomonadales</taxon>
        <taxon>Sterolibacteriaceae</taxon>
        <taxon>Methyloversatilis</taxon>
    </lineage>
</organism>
<evidence type="ECO:0000313" key="2">
    <source>
        <dbReference type="EMBL" id="EGK71892.1"/>
    </source>
</evidence>
<protein>
    <recommendedName>
        <fullName evidence="1">Glycoside hydrolase family 19 catalytic domain-containing protein</fullName>
    </recommendedName>
</protein>
<sequence length="215" mass="23827">MILSPIQIMRIVPRCPDEIAWTAGLNEALREFGIESRLQVAHLLAQLAHESAEFTRLVESLTYTSAERILSVWPSRFWLPSPQQPTCPAGKRDARGFVRAPVLLASYVYAGRNGNGAENTSDGFRFRGRGPIQITGRSNYARCGQALGLPLIEQPDLLTDPDVGARAAAWFWTDRKIGPLADANDIEAVTRKINGGTHGLDDRRRYLQTAMRVLS</sequence>
<dbReference type="Gene3D" id="1.10.530.10">
    <property type="match status" value="1"/>
</dbReference>
<dbReference type="Pfam" id="PF00182">
    <property type="entry name" value="Glyco_hydro_19"/>
    <property type="match status" value="1"/>
</dbReference>
<comment type="caution">
    <text evidence="2">The sequence shown here is derived from an EMBL/GenBank/DDBJ whole genome shotgun (WGS) entry which is preliminary data.</text>
</comment>